<dbReference type="InterPro" id="IPR029058">
    <property type="entry name" value="AB_hydrolase_fold"/>
</dbReference>
<dbReference type="RefSeq" id="WP_073257990.1">
    <property type="nucleotide sequence ID" value="NZ_FRCS01000004.1"/>
</dbReference>
<gene>
    <name evidence="2" type="ORF">SAMN05443668_104389</name>
</gene>
<proteinExistence type="predicted"/>
<dbReference type="PANTHER" id="PTHR46438">
    <property type="entry name" value="ALPHA/BETA-HYDROLASES SUPERFAMILY PROTEIN"/>
    <property type="match status" value="1"/>
</dbReference>
<protein>
    <submittedName>
        <fullName evidence="2">Pimeloyl-ACP methyl ester carboxylesterase</fullName>
    </submittedName>
</protein>
<feature type="domain" description="Serine aminopeptidase S33" evidence="1">
    <location>
        <begin position="59"/>
        <end position="238"/>
    </location>
</feature>
<dbReference type="Proteomes" id="UP000184440">
    <property type="component" value="Unassembled WGS sequence"/>
</dbReference>
<sequence>MFTTRYAPADRPVTVVLLPALFVGDWLWDRTWERLNADGWPVVRFGESVVSLDRKTARSVERVATQVLAACREHVSGPMVFCGDSLGALIAFQMARAHPDAVAGIVASGAPGLDKQANQVFGRQLLRRVRHPDEAADIFVKLLLHEPEQYEIDQQRYRETIDEVFRPHGMETLLSALAAVRGYPTKKVLPTLTCPKLFAWGRNDAITPVEPWERAVPTLSDARLVVYDRCGHAPMYERADEYHADLTAFLDYCVARPYVA</sequence>
<dbReference type="EMBL" id="FRCS01000004">
    <property type="protein sequence ID" value="SHN27619.1"/>
    <property type="molecule type" value="Genomic_DNA"/>
</dbReference>
<evidence type="ECO:0000259" key="1">
    <source>
        <dbReference type="Pfam" id="PF12146"/>
    </source>
</evidence>
<dbReference type="Pfam" id="PF12146">
    <property type="entry name" value="Hydrolase_4"/>
    <property type="match status" value="1"/>
</dbReference>
<evidence type="ECO:0000313" key="2">
    <source>
        <dbReference type="EMBL" id="SHN27619.1"/>
    </source>
</evidence>
<dbReference type="InterPro" id="IPR022742">
    <property type="entry name" value="Hydrolase_4"/>
</dbReference>
<dbReference type="Gene3D" id="3.40.50.1820">
    <property type="entry name" value="alpha/beta hydrolase"/>
    <property type="match status" value="1"/>
</dbReference>
<dbReference type="SUPFAM" id="SSF53474">
    <property type="entry name" value="alpha/beta-Hydrolases"/>
    <property type="match status" value="1"/>
</dbReference>
<accession>A0A1M7QAA2</accession>
<dbReference type="STRING" id="134849.SAMN05443668_104389"/>
<name>A0A1M7QAA2_9ACTN</name>
<dbReference type="AlphaFoldDB" id="A0A1M7QAA2"/>
<evidence type="ECO:0000313" key="3">
    <source>
        <dbReference type="Proteomes" id="UP000184440"/>
    </source>
</evidence>
<keyword evidence="3" id="KW-1185">Reference proteome</keyword>
<organism evidence="2 3">
    <name type="scientific">Cryptosporangium aurantiacum</name>
    <dbReference type="NCBI Taxonomy" id="134849"/>
    <lineage>
        <taxon>Bacteria</taxon>
        <taxon>Bacillati</taxon>
        <taxon>Actinomycetota</taxon>
        <taxon>Actinomycetes</taxon>
        <taxon>Cryptosporangiales</taxon>
        <taxon>Cryptosporangiaceae</taxon>
        <taxon>Cryptosporangium</taxon>
    </lineage>
</organism>
<reference evidence="2 3" key="1">
    <citation type="submission" date="2016-11" db="EMBL/GenBank/DDBJ databases">
        <authorList>
            <person name="Jaros S."/>
            <person name="Januszkiewicz K."/>
            <person name="Wedrychowicz H."/>
        </authorList>
    </citation>
    <scope>NUCLEOTIDE SEQUENCE [LARGE SCALE GENOMIC DNA]</scope>
    <source>
        <strain evidence="2 3">DSM 46144</strain>
    </source>
</reference>
<dbReference type="OrthoDB" id="9808398at2"/>